<proteinExistence type="predicted"/>
<dbReference type="EMBL" id="BK016136">
    <property type="protein sequence ID" value="DAF97796.1"/>
    <property type="molecule type" value="Genomic_DNA"/>
</dbReference>
<protein>
    <submittedName>
        <fullName evidence="1">Uncharacterized protein</fullName>
    </submittedName>
</protein>
<sequence length="524" mass="59218">MSKPEILDRSEFIGTSSVKDGEVVVFSGATGTKVKSMNLSAEKLNEIVANYPKLNGHISNKQIHLTVKEKDAIVGMTNNISGHVSNAAIHVSTTDRANWDAKETEEGAQQKVNIAFSVANRHIQDKRIHINQSDRMNWDNKYTREEIDNRFARLQYDNIWKASVDSYDELFTTYPSPQKGWTVTCNEDNVTYRYDGNNWIPISANSIPLATIAIDGKMSKADKAKLETIEEHANHYVHPDNPNIRHVSDTEKVYWNAKAEDRLVTYQFNGLMSKEDKYKLDSIEDGATNFELPNELDPQIIKQNETHRFVTDREKTDWSNKANRNLASDSLDGLMSRYDKIKLNTIEVNANYYLHPEFHPPTIIKQDPNNRFVTDDQIAEWNGKAKGVLATTTEHGMLSKEDKAKLDSIETGANNYHLPESLPPTIIQQDANNRFFTDQERENLNLKKNMSSFLVGTGIFNGTDGTIISHDFGNTSFAVAITPTTNPNGSIGEIWVKKTNTLVVVYCSGSGQNITFDYTLTYYN</sequence>
<name>A0A8S5UTP3_9CAUD</name>
<evidence type="ECO:0000313" key="1">
    <source>
        <dbReference type="EMBL" id="DAF97796.1"/>
    </source>
</evidence>
<reference evidence="1" key="1">
    <citation type="journal article" date="2021" name="Proc. Natl. Acad. Sci. U.S.A.">
        <title>A Catalog of Tens of Thousands of Viruses from Human Metagenomes Reveals Hidden Associations with Chronic Diseases.</title>
        <authorList>
            <person name="Tisza M.J."/>
            <person name="Buck C.B."/>
        </authorList>
    </citation>
    <scope>NUCLEOTIDE SEQUENCE</scope>
    <source>
        <strain evidence="1">CtYA416</strain>
    </source>
</reference>
<accession>A0A8S5UTP3</accession>
<organism evidence="1">
    <name type="scientific">Myoviridae sp. ctYA416</name>
    <dbReference type="NCBI Taxonomy" id="2825125"/>
    <lineage>
        <taxon>Viruses</taxon>
        <taxon>Duplodnaviria</taxon>
        <taxon>Heunggongvirae</taxon>
        <taxon>Uroviricota</taxon>
        <taxon>Caudoviricetes</taxon>
    </lineage>
</organism>